<dbReference type="Proteomes" id="UP001528672">
    <property type="component" value="Unassembled WGS sequence"/>
</dbReference>
<keyword evidence="2" id="KW-1185">Reference proteome</keyword>
<gene>
    <name evidence="1" type="ORF">PSQ39_01305</name>
</gene>
<protein>
    <submittedName>
        <fullName evidence="1">Uncharacterized protein</fullName>
    </submittedName>
</protein>
<organism evidence="1 2">
    <name type="scientific">Curvibacter microcysteis</name>
    <dbReference type="NCBI Taxonomy" id="3026419"/>
    <lineage>
        <taxon>Bacteria</taxon>
        <taxon>Pseudomonadati</taxon>
        <taxon>Pseudomonadota</taxon>
        <taxon>Betaproteobacteria</taxon>
        <taxon>Burkholderiales</taxon>
        <taxon>Comamonadaceae</taxon>
        <taxon>Curvibacter</taxon>
    </lineage>
</organism>
<sequence length="180" mass="20595">MHERIRLLQRYAEIALMGIGLLAHVGFLLKIVKSESQEATIDRKIKSEAVSQIKEALRLARIVEDNFRFSIIEISAIPNSNTEKNRALLDEIKNTARTISNDLYETVETVENALEQLIETPTCGRAWSREWRLAFDALHSRTQTSIHSVMKALEEVQNFPFKYPHRIGQAHIKNSGPQDD</sequence>
<dbReference type="RefSeq" id="WP_273924786.1">
    <property type="nucleotide sequence ID" value="NZ_JAQSIO010000001.1"/>
</dbReference>
<dbReference type="EMBL" id="JAQSIO010000001">
    <property type="protein sequence ID" value="MDD0813258.1"/>
    <property type="molecule type" value="Genomic_DNA"/>
</dbReference>
<name>A0ABT5M9K2_9BURK</name>
<evidence type="ECO:0000313" key="2">
    <source>
        <dbReference type="Proteomes" id="UP001528672"/>
    </source>
</evidence>
<evidence type="ECO:0000313" key="1">
    <source>
        <dbReference type="EMBL" id="MDD0813258.1"/>
    </source>
</evidence>
<proteinExistence type="predicted"/>
<accession>A0ABT5M9K2</accession>
<reference evidence="1 2" key="1">
    <citation type="submission" date="2023-02" db="EMBL/GenBank/DDBJ databases">
        <title>Bacterial whole genome sequence for Curvibacter sp. HBC28.</title>
        <authorList>
            <person name="Le V."/>
            <person name="Ko S.-R."/>
            <person name="Ahn C.-Y."/>
            <person name="Oh H.-M."/>
        </authorList>
    </citation>
    <scope>NUCLEOTIDE SEQUENCE [LARGE SCALE GENOMIC DNA]</scope>
    <source>
        <strain evidence="1 2">HBC28</strain>
    </source>
</reference>
<comment type="caution">
    <text evidence="1">The sequence shown here is derived from an EMBL/GenBank/DDBJ whole genome shotgun (WGS) entry which is preliminary data.</text>
</comment>